<dbReference type="AlphaFoldDB" id="A0A3M7S674"/>
<protein>
    <submittedName>
        <fullName evidence="1">Uncharacterized protein</fullName>
    </submittedName>
</protein>
<evidence type="ECO:0000313" key="1">
    <source>
        <dbReference type="EMBL" id="RNA31252.1"/>
    </source>
</evidence>
<organism evidence="1 2">
    <name type="scientific">Brachionus plicatilis</name>
    <name type="common">Marine rotifer</name>
    <name type="synonym">Brachionus muelleri</name>
    <dbReference type="NCBI Taxonomy" id="10195"/>
    <lineage>
        <taxon>Eukaryota</taxon>
        <taxon>Metazoa</taxon>
        <taxon>Spiralia</taxon>
        <taxon>Gnathifera</taxon>
        <taxon>Rotifera</taxon>
        <taxon>Eurotatoria</taxon>
        <taxon>Monogononta</taxon>
        <taxon>Pseudotrocha</taxon>
        <taxon>Ploima</taxon>
        <taxon>Brachionidae</taxon>
        <taxon>Brachionus</taxon>
    </lineage>
</organism>
<comment type="caution">
    <text evidence="1">The sequence shown here is derived from an EMBL/GenBank/DDBJ whole genome shotgun (WGS) entry which is preliminary data.</text>
</comment>
<evidence type="ECO:0000313" key="2">
    <source>
        <dbReference type="Proteomes" id="UP000276133"/>
    </source>
</evidence>
<keyword evidence="2" id="KW-1185">Reference proteome</keyword>
<reference evidence="1 2" key="1">
    <citation type="journal article" date="2018" name="Sci. Rep.">
        <title>Genomic signatures of local adaptation to the degree of environmental predictability in rotifers.</title>
        <authorList>
            <person name="Franch-Gras L."/>
            <person name="Hahn C."/>
            <person name="Garcia-Roger E.M."/>
            <person name="Carmona M.J."/>
            <person name="Serra M."/>
            <person name="Gomez A."/>
        </authorList>
    </citation>
    <scope>NUCLEOTIDE SEQUENCE [LARGE SCALE GENOMIC DNA]</scope>
    <source>
        <strain evidence="1">HYR1</strain>
    </source>
</reference>
<gene>
    <name evidence="1" type="ORF">BpHYR1_042463</name>
</gene>
<dbReference type="Proteomes" id="UP000276133">
    <property type="component" value="Unassembled WGS sequence"/>
</dbReference>
<sequence length="59" mass="6582">MAGEEMDWGTLRSDLACFLSAFLCILRLNLSKDGKVARKLSSAWVVLFSSELTRSIESK</sequence>
<accession>A0A3M7S674</accession>
<name>A0A3M7S674_BRAPC</name>
<dbReference type="EMBL" id="REGN01001962">
    <property type="protein sequence ID" value="RNA31252.1"/>
    <property type="molecule type" value="Genomic_DNA"/>
</dbReference>
<proteinExistence type="predicted"/>